<feature type="region of interest" description="Disordered" evidence="4">
    <location>
        <begin position="112"/>
        <end position="133"/>
    </location>
</feature>
<dbReference type="GeneID" id="95977847"/>
<keyword evidence="2" id="KW-0813">Transport</keyword>
<feature type="compositionally biased region" description="Low complexity" evidence="4">
    <location>
        <begin position="112"/>
        <end position="128"/>
    </location>
</feature>
<comment type="similarity">
    <text evidence="1">Belongs to the MOG1 family.</text>
</comment>
<evidence type="ECO:0000313" key="6">
    <source>
        <dbReference type="Proteomes" id="UP001562354"/>
    </source>
</evidence>
<evidence type="ECO:0000256" key="3">
    <source>
        <dbReference type="ARBA" id="ARBA00022927"/>
    </source>
</evidence>
<keyword evidence="6" id="KW-1185">Reference proteome</keyword>
<protein>
    <recommendedName>
        <fullName evidence="7">Mog1p/PsbP-like protein</fullName>
    </recommendedName>
</protein>
<dbReference type="Proteomes" id="UP001562354">
    <property type="component" value="Unassembled WGS sequence"/>
</dbReference>
<dbReference type="InterPro" id="IPR007681">
    <property type="entry name" value="Mog1"/>
</dbReference>
<keyword evidence="3" id="KW-0653">Protein transport</keyword>
<gene>
    <name evidence="5" type="ORF">AAFC00_004147</name>
</gene>
<evidence type="ECO:0008006" key="7">
    <source>
        <dbReference type="Google" id="ProtNLM"/>
    </source>
</evidence>
<evidence type="ECO:0000313" key="5">
    <source>
        <dbReference type="EMBL" id="KAL1306017.1"/>
    </source>
</evidence>
<dbReference type="PANTHER" id="PTHR15837">
    <property type="entry name" value="RAN GUANINE NUCLEOTIDE RELEASE FACTOR"/>
    <property type="match status" value="1"/>
</dbReference>
<dbReference type="Pfam" id="PF04603">
    <property type="entry name" value="Mog1"/>
    <property type="match status" value="1"/>
</dbReference>
<reference evidence="5 6" key="1">
    <citation type="submission" date="2024-07" db="EMBL/GenBank/DDBJ databases">
        <title>Draft sequence of the Neodothiora populina.</title>
        <authorList>
            <person name="Drown D.D."/>
            <person name="Schuette U.S."/>
            <person name="Buechlein A.B."/>
            <person name="Rusch D.R."/>
            <person name="Winton L.W."/>
            <person name="Adams G.A."/>
        </authorList>
    </citation>
    <scope>NUCLEOTIDE SEQUENCE [LARGE SCALE GENOMIC DNA]</scope>
    <source>
        <strain evidence="5 6">CPC 39397</strain>
    </source>
</reference>
<dbReference type="PANTHER" id="PTHR15837:SF0">
    <property type="entry name" value="RAN GUANINE NUCLEOTIDE RELEASE FACTOR"/>
    <property type="match status" value="1"/>
</dbReference>
<accession>A0ABR3PIP4</accession>
<evidence type="ECO:0000256" key="2">
    <source>
        <dbReference type="ARBA" id="ARBA00022448"/>
    </source>
</evidence>
<dbReference type="SUPFAM" id="SSF55724">
    <property type="entry name" value="Mog1p/PsbP-like"/>
    <property type="match status" value="1"/>
</dbReference>
<dbReference type="Gene3D" id="3.40.1000.10">
    <property type="entry name" value="Mog1/PsbP, alpha/beta/alpha sandwich"/>
    <property type="match status" value="1"/>
</dbReference>
<comment type="caution">
    <text evidence="5">The sequence shown here is derived from an EMBL/GenBank/DDBJ whole genome shotgun (WGS) entry which is preliminary data.</text>
</comment>
<sequence>MAAYKSVDLYGGAIRADLPTNFGDVSDIRQVPDTQEVFLDKDGFTSIVFDILERVGEEENCKTDLEALKYHLEDIVEDDTEGTQVWETNSAFLQKLPNTTTNPIQSYTLLATQQHQSPPTQTSTATSKPPKPTPDFTAITILLIRLEAHKTDIVISINVPHSPGEYDPADVNLEAAKKGALIERALAHRERILQTFEIREWGLFV</sequence>
<evidence type="ECO:0000256" key="4">
    <source>
        <dbReference type="SAM" id="MobiDB-lite"/>
    </source>
</evidence>
<organism evidence="5 6">
    <name type="scientific">Neodothiora populina</name>
    <dbReference type="NCBI Taxonomy" id="2781224"/>
    <lineage>
        <taxon>Eukaryota</taxon>
        <taxon>Fungi</taxon>
        <taxon>Dikarya</taxon>
        <taxon>Ascomycota</taxon>
        <taxon>Pezizomycotina</taxon>
        <taxon>Dothideomycetes</taxon>
        <taxon>Dothideomycetidae</taxon>
        <taxon>Dothideales</taxon>
        <taxon>Dothioraceae</taxon>
        <taxon>Neodothiora</taxon>
    </lineage>
</organism>
<evidence type="ECO:0000256" key="1">
    <source>
        <dbReference type="ARBA" id="ARBA00010307"/>
    </source>
</evidence>
<name>A0ABR3PIP4_9PEZI</name>
<dbReference type="RefSeq" id="XP_069202290.1">
    <property type="nucleotide sequence ID" value="XM_069343739.1"/>
</dbReference>
<proteinExistence type="inferred from homology"/>
<dbReference type="InterPro" id="IPR016123">
    <property type="entry name" value="Mog1/PsbP_a/b/a-sand"/>
</dbReference>
<dbReference type="EMBL" id="JBFMKM010000005">
    <property type="protein sequence ID" value="KAL1306017.1"/>
    <property type="molecule type" value="Genomic_DNA"/>
</dbReference>